<dbReference type="PANTHER" id="PTHR12563:SF17">
    <property type="entry name" value="DIHYDROXYACETONE PHOSPHATE ACYLTRANSFERASE"/>
    <property type="match status" value="1"/>
</dbReference>
<evidence type="ECO:0000256" key="13">
    <source>
        <dbReference type="ARBA" id="ARBA00048427"/>
    </source>
</evidence>
<comment type="subcellular location">
    <subcellularLocation>
        <location evidence="1 14">Cell membrane</location>
        <topology evidence="1 14">Peripheral membrane protein</topology>
        <orientation evidence="1 14">Cytoplasmic side</orientation>
    </subcellularLocation>
</comment>
<evidence type="ECO:0000256" key="4">
    <source>
        <dbReference type="ARBA" id="ARBA00007937"/>
    </source>
</evidence>
<dbReference type="InterPro" id="IPR045520">
    <property type="entry name" value="GPAT/DHAPAT_C"/>
</dbReference>
<keyword evidence="12 14" id="KW-0012">Acyltransferase</keyword>
<accession>A0A3E0H3R5</accession>
<dbReference type="NCBIfam" id="NF003441">
    <property type="entry name" value="PRK04974.1"/>
    <property type="match status" value="1"/>
</dbReference>
<dbReference type="InterPro" id="IPR028354">
    <property type="entry name" value="GPAT_PlsB"/>
</dbReference>
<evidence type="ECO:0000256" key="9">
    <source>
        <dbReference type="ARBA" id="ARBA00023136"/>
    </source>
</evidence>
<dbReference type="OrthoDB" id="335193at2"/>
<keyword evidence="14" id="KW-0443">Lipid metabolism</keyword>
<evidence type="ECO:0000259" key="15">
    <source>
        <dbReference type="SMART" id="SM00563"/>
    </source>
</evidence>
<keyword evidence="8 14" id="KW-0808">Transferase</keyword>
<evidence type="ECO:0000313" key="17">
    <source>
        <dbReference type="Proteomes" id="UP000256774"/>
    </source>
</evidence>
<dbReference type="UniPathway" id="UPA00557">
    <property type="reaction ID" value="UER00612"/>
</dbReference>
<comment type="pathway">
    <text evidence="2 14">Phospholipid metabolism; CDP-diacylglycerol biosynthesis; CDP-diacylglycerol from sn-glycerol 3-phosphate: step 1/3.</text>
</comment>
<evidence type="ECO:0000256" key="1">
    <source>
        <dbReference type="ARBA" id="ARBA00004413"/>
    </source>
</evidence>
<proteinExistence type="inferred from homology"/>
<comment type="similarity">
    <text evidence="4 14">Belongs to the GPAT/DAPAT family.</text>
</comment>
<dbReference type="Pfam" id="PF01553">
    <property type="entry name" value="Acyltransferase"/>
    <property type="match status" value="1"/>
</dbReference>
<dbReference type="Pfam" id="PF19277">
    <property type="entry name" value="GPAT_C"/>
    <property type="match status" value="1"/>
</dbReference>
<dbReference type="EC" id="2.3.1.15" evidence="5 14"/>
<evidence type="ECO:0000256" key="5">
    <source>
        <dbReference type="ARBA" id="ARBA00013113"/>
    </source>
</evidence>
<dbReference type="InterPro" id="IPR022284">
    <property type="entry name" value="GPAT/DHAPAT"/>
</dbReference>
<evidence type="ECO:0000256" key="10">
    <source>
        <dbReference type="ARBA" id="ARBA00023209"/>
    </source>
</evidence>
<dbReference type="PIRSF" id="PIRSF500064">
    <property type="entry name" value="GPAT"/>
    <property type="match status" value="1"/>
</dbReference>
<name>A0A3E0H3R5_9GAMM</name>
<evidence type="ECO:0000256" key="8">
    <source>
        <dbReference type="ARBA" id="ARBA00022679"/>
    </source>
</evidence>
<comment type="domain">
    <text evidence="14">The HXXXXD motif is essential for acyltransferase activity and may constitute the binding site for the phosphate moiety of the glycerol-3-phosphate.</text>
</comment>
<feature type="domain" description="Phospholipid/glycerol acyltransferase" evidence="15">
    <location>
        <begin position="305"/>
        <end position="432"/>
    </location>
</feature>
<keyword evidence="14" id="KW-0444">Lipid biosynthesis</keyword>
<comment type="catalytic activity">
    <reaction evidence="13 14">
        <text>sn-glycerol 3-phosphate + an acyl-CoA = a 1-acyl-sn-glycero-3-phosphate + CoA</text>
        <dbReference type="Rhea" id="RHEA:15325"/>
        <dbReference type="ChEBI" id="CHEBI:57287"/>
        <dbReference type="ChEBI" id="CHEBI:57597"/>
        <dbReference type="ChEBI" id="CHEBI:57970"/>
        <dbReference type="ChEBI" id="CHEBI:58342"/>
        <dbReference type="EC" id="2.3.1.15"/>
    </reaction>
</comment>
<dbReference type="SMART" id="SM00563">
    <property type="entry name" value="PlsC"/>
    <property type="match status" value="1"/>
</dbReference>
<gene>
    <name evidence="14" type="primary">plsB</name>
    <name evidence="16" type="ORF">DFR26_1703</name>
</gene>
<dbReference type="RefSeq" id="WP_116208510.1">
    <property type="nucleotide sequence ID" value="NZ_QUNR01000003.1"/>
</dbReference>
<dbReference type="GO" id="GO:0006631">
    <property type="term" value="P:fatty acid metabolic process"/>
    <property type="evidence" value="ECO:0007669"/>
    <property type="project" value="TreeGrafter"/>
</dbReference>
<evidence type="ECO:0000256" key="2">
    <source>
        <dbReference type="ARBA" id="ARBA00004765"/>
    </source>
</evidence>
<feature type="short sequence motif" description="HXXXXD motif" evidence="14">
    <location>
        <begin position="310"/>
        <end position="315"/>
    </location>
</feature>
<dbReference type="InterPro" id="IPR041728">
    <property type="entry name" value="GPAT/DHAPAT_LPLAT"/>
</dbReference>
<sequence>MLRFLGLDRFFRLIIRGLMYLWVRVQVSPHDLELLGIDPNRPICYVLQNRLLSSVLVLDTEMRNLGMPAALSSMRRFGLREKHSLICLTQEHRNPLAKPRHAHSPRLVSLMDAVFEDTTLDVQLVPVTILWGRSPDTESSWLKVLFADSWATPSALKQLITIMLHGRQTIMRINPPISLRQLCDDTQSSERSLRKVSRVLRVHFRRQRTAAIGPDMSHRRTMRSEIIGSDVVQAAIAVEMNSRQVSRDVAEARARIYVNEIASDYSYPVIRFFELFLNWLWTRLYNGVTVNNFEVIEQHVADHEIVYVPCHRSHIDYLLLSYAIFIRGYMVPHIAAGANLNMPVVGSLLRRAGAFFLRRTFKDNPLYGAVFNEYLHQILSHGYPMEYFVEGGRSRTGRLLPAKLGMINMTLRSYLRDNHRPLVFIPAYIGYEKLMEGGTYIGELQGKPKEKENIFSLLMSIRKLKKVFGRVHLSFGAPIYLNEHLDAHMPNWREQGPAAADSAEFAPTSMALGLAMSTGINNSAVINPINLISLVLLSTPKHAIDEAQLAEQVALYKALALAVPYSERLTMTELDGPAMVAYGEELKILQRRKHPLGDLLYLHEEDAVLMTYFRNNTLHVFALPSLIAVLLLQRGDISQEELLGRIKSVYPFLKSELFLRWHDDELEAVVAQYVNSMIELGLVLRTASGCLAPPKVSSENYARLHILSRGLRQTLVRYHMTVTILNQRGTGKLTQQQLEELCHLLAQRLSFVREFSAPEFFDKGLFKGFLDTLKTLGFIQICSQGTLTFDKRLDGLAQEALEVLPSGIRQAILQVTLITDDAVNTALAALEASKERKKQRASAAKSNA</sequence>
<dbReference type="Proteomes" id="UP000256774">
    <property type="component" value="Unassembled WGS sequence"/>
</dbReference>
<evidence type="ECO:0000256" key="7">
    <source>
        <dbReference type="ARBA" id="ARBA00022475"/>
    </source>
</evidence>
<evidence type="ECO:0000256" key="6">
    <source>
        <dbReference type="ARBA" id="ARBA00013432"/>
    </source>
</evidence>
<evidence type="ECO:0000256" key="3">
    <source>
        <dbReference type="ARBA" id="ARBA00005189"/>
    </source>
</evidence>
<dbReference type="SUPFAM" id="SSF69593">
    <property type="entry name" value="Glycerol-3-phosphate (1)-acyltransferase"/>
    <property type="match status" value="1"/>
</dbReference>
<dbReference type="EMBL" id="QUNR01000003">
    <property type="protein sequence ID" value="REH37919.1"/>
    <property type="molecule type" value="Genomic_DNA"/>
</dbReference>
<organism evidence="16 17">
    <name type="scientific">Paraperlucidibaca baekdonensis</name>
    <dbReference type="NCBI Taxonomy" id="748120"/>
    <lineage>
        <taxon>Bacteria</taxon>
        <taxon>Pseudomonadati</taxon>
        <taxon>Pseudomonadota</taxon>
        <taxon>Gammaproteobacteria</taxon>
        <taxon>Moraxellales</taxon>
        <taxon>Moraxellaceae</taxon>
        <taxon>Paraperlucidibaca</taxon>
    </lineage>
</organism>
<dbReference type="AlphaFoldDB" id="A0A3E0H3R5"/>
<dbReference type="GO" id="GO:0005886">
    <property type="term" value="C:plasma membrane"/>
    <property type="evidence" value="ECO:0007669"/>
    <property type="project" value="UniProtKB-SubCell"/>
</dbReference>
<dbReference type="PANTHER" id="PTHR12563">
    <property type="entry name" value="GLYCEROL-3-PHOSPHATE ACYLTRANSFERASE"/>
    <property type="match status" value="1"/>
</dbReference>
<keyword evidence="10 14" id="KW-0594">Phospholipid biosynthesis</keyword>
<protein>
    <recommendedName>
        <fullName evidence="6 14">Glycerol-3-phosphate acyltransferase</fullName>
        <shortName evidence="14">GPAT</shortName>
        <ecNumber evidence="5 14">2.3.1.15</ecNumber>
    </recommendedName>
</protein>
<evidence type="ECO:0000313" key="16">
    <source>
        <dbReference type="EMBL" id="REH37919.1"/>
    </source>
</evidence>
<dbReference type="PIRSF" id="PIRSF000437">
    <property type="entry name" value="GPAT_DHAPAT"/>
    <property type="match status" value="1"/>
</dbReference>
<keyword evidence="9 14" id="KW-0472">Membrane</keyword>
<keyword evidence="11 14" id="KW-1208">Phospholipid metabolism</keyword>
<dbReference type="InterPro" id="IPR002123">
    <property type="entry name" value="Plipid/glycerol_acylTrfase"/>
</dbReference>
<comment type="caution">
    <text evidence="16">The sequence shown here is derived from an EMBL/GenBank/DDBJ whole genome shotgun (WGS) entry which is preliminary data.</text>
</comment>
<dbReference type="GO" id="GO:0016024">
    <property type="term" value="P:CDP-diacylglycerol biosynthetic process"/>
    <property type="evidence" value="ECO:0007669"/>
    <property type="project" value="UniProtKB-UniRule"/>
</dbReference>
<evidence type="ECO:0000256" key="12">
    <source>
        <dbReference type="ARBA" id="ARBA00023315"/>
    </source>
</evidence>
<reference evidence="16 17" key="1">
    <citation type="submission" date="2018-08" db="EMBL/GenBank/DDBJ databases">
        <title>Genomic Encyclopedia of Type Strains, Phase IV (KMG-IV): sequencing the most valuable type-strain genomes for metagenomic binning, comparative biology and taxonomic classification.</title>
        <authorList>
            <person name="Goeker M."/>
        </authorList>
    </citation>
    <scope>NUCLEOTIDE SEQUENCE [LARGE SCALE GENOMIC DNA]</scope>
    <source>
        <strain evidence="16 17">DSM 26022</strain>
    </source>
</reference>
<dbReference type="HAMAP" id="MF_00393">
    <property type="entry name" value="Glyc3P_acyltrans"/>
    <property type="match status" value="1"/>
</dbReference>
<evidence type="ECO:0000256" key="14">
    <source>
        <dbReference type="HAMAP-Rule" id="MF_00393"/>
    </source>
</evidence>
<dbReference type="CDD" id="cd07993">
    <property type="entry name" value="LPLAT_DHAPAT-like"/>
    <property type="match status" value="1"/>
</dbReference>
<comment type="pathway">
    <text evidence="3">Lipid metabolism.</text>
</comment>
<keyword evidence="17" id="KW-1185">Reference proteome</keyword>
<keyword evidence="7 14" id="KW-1003">Cell membrane</keyword>
<evidence type="ECO:0000256" key="11">
    <source>
        <dbReference type="ARBA" id="ARBA00023264"/>
    </source>
</evidence>
<dbReference type="NCBIfam" id="TIGR03703">
    <property type="entry name" value="plsB"/>
    <property type="match status" value="1"/>
</dbReference>
<dbReference type="GO" id="GO:0004366">
    <property type="term" value="F:glycerol-3-phosphate O-acyltransferase activity"/>
    <property type="evidence" value="ECO:0007669"/>
    <property type="project" value="UniProtKB-UniRule"/>
</dbReference>